<protein>
    <submittedName>
        <fullName evidence="3">Uncharacterized protein</fullName>
    </submittedName>
</protein>
<dbReference type="InterPro" id="IPR036514">
    <property type="entry name" value="SGNH_hydro_sf"/>
</dbReference>
<evidence type="ECO:0000313" key="3">
    <source>
        <dbReference type="EMBL" id="GAA5794922.1"/>
    </source>
</evidence>
<proteinExistence type="predicted"/>
<dbReference type="Proteomes" id="UP001476247">
    <property type="component" value="Unassembled WGS sequence"/>
</dbReference>
<dbReference type="EMBL" id="BAABUJ010000004">
    <property type="protein sequence ID" value="GAA5794922.1"/>
    <property type="molecule type" value="Genomic_DNA"/>
</dbReference>
<keyword evidence="2" id="KW-0732">Signal</keyword>
<dbReference type="PANTHER" id="PTHR45648:SF22">
    <property type="entry name" value="GDSL LIPASE_ACYLHYDROLASE FAMILY PROTEIN (AFU_ORTHOLOGUE AFUA_4G14700)"/>
    <property type="match status" value="1"/>
</dbReference>
<comment type="caution">
    <text evidence="3">The sequence shown here is derived from an EMBL/GenBank/DDBJ whole genome shotgun (WGS) entry which is preliminary data.</text>
</comment>
<name>A0ABP9XJF4_9FUNG</name>
<accession>A0ABP9XJF4</accession>
<evidence type="ECO:0000256" key="1">
    <source>
        <dbReference type="ARBA" id="ARBA00022801"/>
    </source>
</evidence>
<dbReference type="Gene3D" id="3.40.50.1110">
    <property type="entry name" value="SGNH hydrolase"/>
    <property type="match status" value="1"/>
</dbReference>
<reference evidence="3 4" key="1">
    <citation type="submission" date="2024-04" db="EMBL/GenBank/DDBJ databases">
        <title>genome sequences of Mucor flavus KT1a and Helicostylum pulchrum KT1b strains isolation_sourced from the surface of a dry-aged beef.</title>
        <authorList>
            <person name="Toyotome T."/>
            <person name="Hosono M."/>
            <person name="Torimaru M."/>
            <person name="Fukuda K."/>
            <person name="Mikami N."/>
        </authorList>
    </citation>
    <scope>NUCLEOTIDE SEQUENCE [LARGE SCALE GENOMIC DNA]</scope>
    <source>
        <strain evidence="3 4">KT1b</strain>
    </source>
</reference>
<organism evidence="3 4">
    <name type="scientific">Helicostylum pulchrum</name>
    <dbReference type="NCBI Taxonomy" id="562976"/>
    <lineage>
        <taxon>Eukaryota</taxon>
        <taxon>Fungi</taxon>
        <taxon>Fungi incertae sedis</taxon>
        <taxon>Mucoromycota</taxon>
        <taxon>Mucoromycotina</taxon>
        <taxon>Mucoromycetes</taxon>
        <taxon>Mucorales</taxon>
        <taxon>Mucorineae</taxon>
        <taxon>Mucoraceae</taxon>
        <taxon>Helicostylum</taxon>
    </lineage>
</organism>
<sequence length="263" mass="30019">MYLKVLLISCLLSVSIQTVLPNPPKPNFKNIIAFGDSYTDNGSFSKFYKSKTYRISKLSLSPSTSEIERYADGPLWVEYLIELFDNSLLFDFARSGSTVINDFIARPPEDMSMQIDAYIKSKAPTKHSIYFIWMGVNDIFELFKLHPNDNPKRRDILDGVINSIHQDLTKLYESGANNIMLIGLIPLETALVYSKLSTQTKLELQKLVSDYNQRLTSVMTDFQRETPMVSSSFFNMHKLFQSILDQSQVNAATHCEKGTHCKE</sequence>
<evidence type="ECO:0000313" key="4">
    <source>
        <dbReference type="Proteomes" id="UP001476247"/>
    </source>
</evidence>
<dbReference type="InterPro" id="IPR001087">
    <property type="entry name" value="GDSL"/>
</dbReference>
<gene>
    <name evidence="3" type="ORF">HPULCUR_000270</name>
</gene>
<feature type="chain" id="PRO_5045354060" evidence="2">
    <location>
        <begin position="22"/>
        <end position="263"/>
    </location>
</feature>
<dbReference type="InterPro" id="IPR051058">
    <property type="entry name" value="GDSL_Est/Lipase"/>
</dbReference>
<dbReference type="PANTHER" id="PTHR45648">
    <property type="entry name" value="GDSL LIPASE/ACYLHYDROLASE FAMILY PROTEIN (AFU_ORTHOLOGUE AFUA_4G14700)"/>
    <property type="match status" value="1"/>
</dbReference>
<dbReference type="Pfam" id="PF00657">
    <property type="entry name" value="Lipase_GDSL"/>
    <property type="match status" value="1"/>
</dbReference>
<keyword evidence="1" id="KW-0378">Hydrolase</keyword>
<feature type="signal peptide" evidence="2">
    <location>
        <begin position="1"/>
        <end position="21"/>
    </location>
</feature>
<keyword evidence="4" id="KW-1185">Reference proteome</keyword>
<evidence type="ECO:0000256" key="2">
    <source>
        <dbReference type="SAM" id="SignalP"/>
    </source>
</evidence>
<dbReference type="SUPFAM" id="SSF52266">
    <property type="entry name" value="SGNH hydrolase"/>
    <property type="match status" value="1"/>
</dbReference>